<evidence type="ECO:0000313" key="1">
    <source>
        <dbReference type="EMBL" id="GAG71088.1"/>
    </source>
</evidence>
<sequence>MLDYFEELDRKCQDDEFVKRTFRELALKKLEDEFWDARTMYTSGASWPLALLRKIEDYLARRSARMDDQRVFHELLGKLLLVAEHRSWVDEVFQIVKERWAVQRSCVDPHHRPQSVNSAKANLRRDT</sequence>
<reference evidence="1" key="1">
    <citation type="journal article" date="2014" name="Front. Microbiol.">
        <title>High frequency of phylogenetically diverse reductive dehalogenase-homologous genes in deep subseafloor sedimentary metagenomes.</title>
        <authorList>
            <person name="Kawai M."/>
            <person name="Futagami T."/>
            <person name="Toyoda A."/>
            <person name="Takaki Y."/>
            <person name="Nishi S."/>
            <person name="Hori S."/>
            <person name="Arai W."/>
            <person name="Tsubouchi T."/>
            <person name="Morono Y."/>
            <person name="Uchiyama I."/>
            <person name="Ito T."/>
            <person name="Fujiyama A."/>
            <person name="Inagaki F."/>
            <person name="Takami H."/>
        </authorList>
    </citation>
    <scope>NUCLEOTIDE SEQUENCE</scope>
    <source>
        <strain evidence="1">Expedition CK06-06</strain>
    </source>
</reference>
<comment type="caution">
    <text evidence="1">The sequence shown here is derived from an EMBL/GenBank/DDBJ whole genome shotgun (WGS) entry which is preliminary data.</text>
</comment>
<gene>
    <name evidence="1" type="ORF">S01H4_05423</name>
</gene>
<dbReference type="EMBL" id="BART01001572">
    <property type="protein sequence ID" value="GAG71088.1"/>
    <property type="molecule type" value="Genomic_DNA"/>
</dbReference>
<name>X1AEH5_9ZZZZ</name>
<proteinExistence type="predicted"/>
<protein>
    <submittedName>
        <fullName evidence="1">Uncharacterized protein</fullName>
    </submittedName>
</protein>
<dbReference type="AlphaFoldDB" id="X1AEH5"/>
<organism evidence="1">
    <name type="scientific">marine sediment metagenome</name>
    <dbReference type="NCBI Taxonomy" id="412755"/>
    <lineage>
        <taxon>unclassified sequences</taxon>
        <taxon>metagenomes</taxon>
        <taxon>ecological metagenomes</taxon>
    </lineage>
</organism>
<accession>X1AEH5</accession>